<dbReference type="InterPro" id="IPR029068">
    <property type="entry name" value="Glyas_Bleomycin-R_OHBP_Dase"/>
</dbReference>
<geneLocation type="plasmid" evidence="3 4">
    <name>unnamed1</name>
</geneLocation>
<keyword evidence="3" id="KW-0614">Plasmid</keyword>
<name>A0A1D7UCE5_9HYPH</name>
<dbReference type="AlphaFoldDB" id="A0A1D7UCE5"/>
<evidence type="ECO:0000313" key="4">
    <source>
        <dbReference type="Proteomes" id="UP000094969"/>
    </source>
</evidence>
<dbReference type="GO" id="GO:0004493">
    <property type="term" value="F:methylmalonyl-CoA epimerase activity"/>
    <property type="evidence" value="ECO:0007669"/>
    <property type="project" value="TreeGrafter"/>
</dbReference>
<keyword evidence="4" id="KW-1185">Reference proteome</keyword>
<dbReference type="STRING" id="1526658.BHK69_07205"/>
<reference evidence="3 4" key="1">
    <citation type="journal article" date="2015" name="Antonie Van Leeuwenhoek">
        <title>Bosea vaviloviae sp. nov., a new species of slow-growing rhizobia isolated from nodules of the relict species Vavilovia formosa (Stev.) Fed.</title>
        <authorList>
            <person name="Safronova V.I."/>
            <person name="Kuznetsova I.G."/>
            <person name="Sazanova A.L."/>
            <person name="Kimeklis A.K."/>
            <person name="Belimov A.A."/>
            <person name="Andronov E.E."/>
            <person name="Pinaev A.G."/>
            <person name="Chizhevskaya E.P."/>
            <person name="Pukhaev A.R."/>
            <person name="Popov K.P."/>
            <person name="Willems A."/>
            <person name="Tikhonovich I.A."/>
        </authorList>
    </citation>
    <scope>NUCLEOTIDE SEQUENCE [LARGE SCALE GENOMIC DNA]</scope>
    <source>
        <strain evidence="3 4">Vaf18</strain>
        <plasmid evidence="3">unnamed1</plasmid>
    </source>
</reference>
<protein>
    <recommendedName>
        <fullName evidence="2">VOC domain-containing protein</fullName>
    </recommendedName>
</protein>
<dbReference type="GO" id="GO:0046491">
    <property type="term" value="P:L-methylmalonyl-CoA metabolic process"/>
    <property type="evidence" value="ECO:0007669"/>
    <property type="project" value="TreeGrafter"/>
</dbReference>
<dbReference type="InterPro" id="IPR037523">
    <property type="entry name" value="VOC_core"/>
</dbReference>
<gene>
    <name evidence="3" type="ORF">BHK69_30515</name>
</gene>
<keyword evidence="1" id="KW-0479">Metal-binding</keyword>
<dbReference type="SUPFAM" id="SSF54593">
    <property type="entry name" value="Glyoxalase/Bleomycin resistance protein/Dihydroxybiphenyl dioxygenase"/>
    <property type="match status" value="1"/>
</dbReference>
<dbReference type="PROSITE" id="PS51819">
    <property type="entry name" value="VOC"/>
    <property type="match status" value="1"/>
</dbReference>
<organism evidence="3 4">
    <name type="scientific">Bosea vaviloviae</name>
    <dbReference type="NCBI Taxonomy" id="1526658"/>
    <lineage>
        <taxon>Bacteria</taxon>
        <taxon>Pseudomonadati</taxon>
        <taxon>Pseudomonadota</taxon>
        <taxon>Alphaproteobacteria</taxon>
        <taxon>Hyphomicrobiales</taxon>
        <taxon>Boseaceae</taxon>
        <taxon>Bosea</taxon>
    </lineage>
</organism>
<dbReference type="Gene3D" id="3.10.180.10">
    <property type="entry name" value="2,3-Dihydroxybiphenyl 1,2-Dioxygenase, domain 1"/>
    <property type="match status" value="1"/>
</dbReference>
<evidence type="ECO:0000256" key="1">
    <source>
        <dbReference type="ARBA" id="ARBA00022723"/>
    </source>
</evidence>
<dbReference type="EMBL" id="CP017148">
    <property type="protein sequence ID" value="AOO85046.1"/>
    <property type="molecule type" value="Genomic_DNA"/>
</dbReference>
<accession>A0A1D7UCE5</accession>
<dbReference type="PANTHER" id="PTHR43048">
    <property type="entry name" value="METHYLMALONYL-COA EPIMERASE"/>
    <property type="match status" value="1"/>
</dbReference>
<dbReference type="KEGG" id="bvv:BHK69_30515"/>
<dbReference type="Proteomes" id="UP000094969">
    <property type="component" value="Plasmid unnamed1"/>
</dbReference>
<dbReference type="GO" id="GO:0046872">
    <property type="term" value="F:metal ion binding"/>
    <property type="evidence" value="ECO:0007669"/>
    <property type="project" value="UniProtKB-KW"/>
</dbReference>
<dbReference type="PANTHER" id="PTHR43048:SF5">
    <property type="entry name" value="BLR5325 PROTEIN"/>
    <property type="match status" value="1"/>
</dbReference>
<evidence type="ECO:0000259" key="2">
    <source>
        <dbReference type="PROSITE" id="PS51819"/>
    </source>
</evidence>
<dbReference type="InterPro" id="IPR051785">
    <property type="entry name" value="MMCE/EMCE_epimerase"/>
</dbReference>
<evidence type="ECO:0000313" key="3">
    <source>
        <dbReference type="EMBL" id="AOO85046.1"/>
    </source>
</evidence>
<feature type="domain" description="VOC" evidence="2">
    <location>
        <begin position="19"/>
        <end position="158"/>
    </location>
</feature>
<dbReference type="Pfam" id="PF00903">
    <property type="entry name" value="Glyoxalase"/>
    <property type="match status" value="1"/>
</dbReference>
<proteinExistence type="predicted"/>
<dbReference type="InterPro" id="IPR004360">
    <property type="entry name" value="Glyas_Fos-R_dOase_dom"/>
</dbReference>
<sequence>MTMTATLQQDVTVTPRSISFGHTGFITPDIERSVAFWTKVLGFRADPIGERSAPWLQSFIGVPGAHMRLVHLFGHGAHIEFIEFVSPQGEAIRPAANQPGAAHICLRVTRLAALRQEILDAGGALQGEISEITEGIAKGLRGLFMRDPHGILIELVEVPEE</sequence>